<proteinExistence type="predicted"/>
<accession>A0AA86PDL2</accession>
<dbReference type="EMBL" id="CATOUU010000644">
    <property type="protein sequence ID" value="CAI9937094.1"/>
    <property type="molecule type" value="Genomic_DNA"/>
</dbReference>
<gene>
    <name evidence="1" type="ORF">HINF_LOCUS24739</name>
    <name evidence="2" type="ORF">HINF_LOCUS27763</name>
</gene>
<reference evidence="2 3" key="2">
    <citation type="submission" date="2024-07" db="EMBL/GenBank/DDBJ databases">
        <authorList>
            <person name="Akdeniz Z."/>
        </authorList>
    </citation>
    <scope>NUCLEOTIDE SEQUENCE [LARGE SCALE GENOMIC DNA]</scope>
</reference>
<reference evidence="1" key="1">
    <citation type="submission" date="2023-06" db="EMBL/GenBank/DDBJ databases">
        <authorList>
            <person name="Kurt Z."/>
        </authorList>
    </citation>
    <scope>NUCLEOTIDE SEQUENCE</scope>
</reference>
<protein>
    <submittedName>
        <fullName evidence="2">Hypothetical_protein</fullName>
    </submittedName>
</protein>
<name>A0AA86PDL2_9EUKA</name>
<evidence type="ECO:0000313" key="3">
    <source>
        <dbReference type="Proteomes" id="UP001642409"/>
    </source>
</evidence>
<keyword evidence="3" id="KW-1185">Reference proteome</keyword>
<dbReference type="Proteomes" id="UP001642409">
    <property type="component" value="Unassembled WGS sequence"/>
</dbReference>
<evidence type="ECO:0000313" key="1">
    <source>
        <dbReference type="EMBL" id="CAI9937094.1"/>
    </source>
</evidence>
<dbReference type="EMBL" id="CAXDID020000087">
    <property type="protein sequence ID" value="CAL6020742.1"/>
    <property type="molecule type" value="Genomic_DNA"/>
</dbReference>
<organism evidence="1">
    <name type="scientific">Hexamita inflata</name>
    <dbReference type="NCBI Taxonomy" id="28002"/>
    <lineage>
        <taxon>Eukaryota</taxon>
        <taxon>Metamonada</taxon>
        <taxon>Diplomonadida</taxon>
        <taxon>Hexamitidae</taxon>
        <taxon>Hexamitinae</taxon>
        <taxon>Hexamita</taxon>
    </lineage>
</organism>
<dbReference type="AlphaFoldDB" id="A0AA86PDL2"/>
<comment type="caution">
    <text evidence="1">The sequence shown here is derived from an EMBL/GenBank/DDBJ whole genome shotgun (WGS) entry which is preliminary data.</text>
</comment>
<evidence type="ECO:0000313" key="2">
    <source>
        <dbReference type="EMBL" id="CAL6020742.1"/>
    </source>
</evidence>
<sequence>MSTVAYSQIILLEFVASQMQQSTQVMLLGLNYPSLLLSVPDIMVPFGSKVSSSQHETTQLVLLTVRYWLNGQLEMHLVLVESISLPPVAPPSVSCLQSLMQFERLQVKQYLQVSLAPNGHVTTQFPR</sequence>